<evidence type="ECO:0000313" key="2">
    <source>
        <dbReference type="EMBL" id="MPC53489.1"/>
    </source>
</evidence>
<evidence type="ECO:0000256" key="1">
    <source>
        <dbReference type="SAM" id="MobiDB-lite"/>
    </source>
</evidence>
<protein>
    <submittedName>
        <fullName evidence="2">Uncharacterized protein</fullName>
    </submittedName>
</protein>
<feature type="region of interest" description="Disordered" evidence="1">
    <location>
        <begin position="134"/>
        <end position="154"/>
    </location>
</feature>
<dbReference type="AlphaFoldDB" id="A0A5B7G7B0"/>
<sequence>MESLIFPAFSPEPTYTAATRWEVWLKRFDSFVTAQDVTEDRSNPGAISRRQYSTRPIQDRYRCGGCGRVHSVKAPETSRGQFSARFIDQDYDNDEDYGTSSQEIGRHSQVHEMQRTLNEDYSWEDVLPLHIRRPDEGEIPVPGQRGAELPSPPYQVTQSLRLPETDVPTVPTVDLSVLAQVIPTAAGRDAVTPATTKTSHPSAEHKDNHRSPKRSSVQLGGNSSPQPNEVTVPEVTEYQGKPPLRRSTRNRKAPDRLGLSNATFQM</sequence>
<reference evidence="2 3" key="1">
    <citation type="submission" date="2019-05" db="EMBL/GenBank/DDBJ databases">
        <title>Another draft genome of Portunus trituberculatus and its Hox gene families provides insights of decapod evolution.</title>
        <authorList>
            <person name="Jeong J.-H."/>
            <person name="Song I."/>
            <person name="Kim S."/>
            <person name="Choi T."/>
            <person name="Kim D."/>
            <person name="Ryu S."/>
            <person name="Kim W."/>
        </authorList>
    </citation>
    <scope>NUCLEOTIDE SEQUENCE [LARGE SCALE GENOMIC DNA]</scope>
    <source>
        <tissue evidence="2">Muscle</tissue>
    </source>
</reference>
<evidence type="ECO:0000313" key="3">
    <source>
        <dbReference type="Proteomes" id="UP000324222"/>
    </source>
</evidence>
<feature type="region of interest" description="Disordered" evidence="1">
    <location>
        <begin position="188"/>
        <end position="266"/>
    </location>
</feature>
<dbReference type="Proteomes" id="UP000324222">
    <property type="component" value="Unassembled WGS sequence"/>
</dbReference>
<accession>A0A5B7G7B0</accession>
<feature type="compositionally biased region" description="Polar residues" evidence="1">
    <location>
        <begin position="214"/>
        <end position="229"/>
    </location>
</feature>
<name>A0A5B7G7B0_PORTR</name>
<dbReference type="EMBL" id="VSRR010011659">
    <property type="protein sequence ID" value="MPC53489.1"/>
    <property type="molecule type" value="Genomic_DNA"/>
</dbReference>
<keyword evidence="3" id="KW-1185">Reference proteome</keyword>
<organism evidence="2 3">
    <name type="scientific">Portunus trituberculatus</name>
    <name type="common">Swimming crab</name>
    <name type="synonym">Neptunus trituberculatus</name>
    <dbReference type="NCBI Taxonomy" id="210409"/>
    <lineage>
        <taxon>Eukaryota</taxon>
        <taxon>Metazoa</taxon>
        <taxon>Ecdysozoa</taxon>
        <taxon>Arthropoda</taxon>
        <taxon>Crustacea</taxon>
        <taxon>Multicrustacea</taxon>
        <taxon>Malacostraca</taxon>
        <taxon>Eumalacostraca</taxon>
        <taxon>Eucarida</taxon>
        <taxon>Decapoda</taxon>
        <taxon>Pleocyemata</taxon>
        <taxon>Brachyura</taxon>
        <taxon>Eubrachyura</taxon>
        <taxon>Portunoidea</taxon>
        <taxon>Portunidae</taxon>
        <taxon>Portuninae</taxon>
        <taxon>Portunus</taxon>
    </lineage>
</organism>
<gene>
    <name evidence="2" type="ORF">E2C01_047383</name>
</gene>
<comment type="caution">
    <text evidence="2">The sequence shown here is derived from an EMBL/GenBank/DDBJ whole genome shotgun (WGS) entry which is preliminary data.</text>
</comment>
<proteinExistence type="predicted"/>